<comment type="similarity">
    <text evidence="1">Belongs to the multicopper oxidase family.</text>
</comment>
<evidence type="ECO:0000259" key="5">
    <source>
        <dbReference type="Pfam" id="PF07732"/>
    </source>
</evidence>
<dbReference type="InterPro" id="IPR011707">
    <property type="entry name" value="Cu-oxidase-like_N"/>
</dbReference>
<gene>
    <name evidence="6" type="ORF">LVIROSA_LOCUS23826</name>
</gene>
<proteinExistence type="inferred from homology"/>
<organism evidence="6 7">
    <name type="scientific">Lactuca virosa</name>
    <dbReference type="NCBI Taxonomy" id="75947"/>
    <lineage>
        <taxon>Eukaryota</taxon>
        <taxon>Viridiplantae</taxon>
        <taxon>Streptophyta</taxon>
        <taxon>Embryophyta</taxon>
        <taxon>Tracheophyta</taxon>
        <taxon>Spermatophyta</taxon>
        <taxon>Magnoliopsida</taxon>
        <taxon>eudicotyledons</taxon>
        <taxon>Gunneridae</taxon>
        <taxon>Pentapetalae</taxon>
        <taxon>asterids</taxon>
        <taxon>campanulids</taxon>
        <taxon>Asterales</taxon>
        <taxon>Asteraceae</taxon>
        <taxon>Cichorioideae</taxon>
        <taxon>Cichorieae</taxon>
        <taxon>Lactucinae</taxon>
        <taxon>Lactuca</taxon>
    </lineage>
</organism>
<accession>A0AAU9NIA4</accession>
<protein>
    <recommendedName>
        <fullName evidence="8">L-ascorbate oxidase</fullName>
    </recommendedName>
</protein>
<dbReference type="InterPro" id="IPR008972">
    <property type="entry name" value="Cupredoxin"/>
</dbReference>
<dbReference type="Pfam" id="PF00394">
    <property type="entry name" value="Cu-oxidase"/>
    <property type="match status" value="1"/>
</dbReference>
<keyword evidence="7" id="KW-1185">Reference proteome</keyword>
<dbReference type="GO" id="GO:0016491">
    <property type="term" value="F:oxidoreductase activity"/>
    <property type="evidence" value="ECO:0007669"/>
    <property type="project" value="InterPro"/>
</dbReference>
<feature type="domain" description="Plastocyanin-like" evidence="3">
    <location>
        <begin position="149"/>
        <end position="286"/>
    </location>
</feature>
<dbReference type="EMBL" id="CAKMRJ010004445">
    <property type="protein sequence ID" value="CAH1437499.1"/>
    <property type="molecule type" value="Genomic_DNA"/>
</dbReference>
<feature type="domain" description="Plastocyanin-like" evidence="5">
    <location>
        <begin position="58"/>
        <end position="123"/>
    </location>
</feature>
<name>A0AAU9NIA4_9ASTR</name>
<evidence type="ECO:0000313" key="7">
    <source>
        <dbReference type="Proteomes" id="UP001157418"/>
    </source>
</evidence>
<reference evidence="6 7" key="1">
    <citation type="submission" date="2022-01" db="EMBL/GenBank/DDBJ databases">
        <authorList>
            <person name="Xiong W."/>
            <person name="Schranz E."/>
        </authorList>
    </citation>
    <scope>NUCLEOTIDE SEQUENCE [LARGE SCALE GENOMIC DNA]</scope>
</reference>
<dbReference type="Gene3D" id="2.60.40.420">
    <property type="entry name" value="Cupredoxins - blue copper proteins"/>
    <property type="match status" value="3"/>
</dbReference>
<dbReference type="InterPro" id="IPR045087">
    <property type="entry name" value="Cu-oxidase_fam"/>
</dbReference>
<sequence length="527" mass="59174">MDLSLIIKLSSPRFCSFPFNSYPGGSSCSASSNTILDSWKDILRQHAEDPYRFFTFEVTYGQISPLGVSQRGILINGKFPGPTIDCITNDNVIVNVINKLDEPFLITWNGIKQRKTSWQDGMHRAVGGFGAINVRARAVIFVPYLKPVEEFTLLISDWWKSDHKTLQQTLDSGNTLPMADALLINGHVQSTSFTTQKGQRYMFRVSNVALTTSINFRIQNHTLTLVETEGSHTLQESYESLDIHVGQSASFLVNLNAPLKDYFIVASTRFTKPVLTATATLHYDGSTTKASLLLPWGPTYEIHWSMKQARTIRWNLTANAARPNPQGSYHYGTIPVTRTVVLANSAANINGKLRYAVNQVSYANPETPLKIADFYNIPGVFHLSSIKDSPPSTPPVIGASVMGFTLHDFVEIVFQNNEGTIQSWHLDGSDFWAVGFGSGQWNATLRKRFYNLNDATTRHTMQVYPNSWSAILVSMDNKGMWNLRSAIWPRRYLGQELYTRVWNDEKSSHTEYDIPLNALRCGKAPLN</sequence>
<dbReference type="GO" id="GO:0005507">
    <property type="term" value="F:copper ion binding"/>
    <property type="evidence" value="ECO:0007669"/>
    <property type="project" value="InterPro"/>
</dbReference>
<evidence type="ECO:0000256" key="1">
    <source>
        <dbReference type="ARBA" id="ARBA00010609"/>
    </source>
</evidence>
<dbReference type="Pfam" id="PF07732">
    <property type="entry name" value="Cu-oxidase_3"/>
    <property type="match status" value="1"/>
</dbReference>
<dbReference type="InterPro" id="IPR001117">
    <property type="entry name" value="Cu-oxidase_2nd"/>
</dbReference>
<dbReference type="SUPFAM" id="SSF49503">
    <property type="entry name" value="Cupredoxins"/>
    <property type="match status" value="3"/>
</dbReference>
<evidence type="ECO:0000313" key="6">
    <source>
        <dbReference type="EMBL" id="CAH1437499.1"/>
    </source>
</evidence>
<dbReference type="Pfam" id="PF07731">
    <property type="entry name" value="Cu-oxidase_2"/>
    <property type="match status" value="1"/>
</dbReference>
<evidence type="ECO:0000259" key="3">
    <source>
        <dbReference type="Pfam" id="PF00394"/>
    </source>
</evidence>
<feature type="domain" description="Plastocyanin-like" evidence="4">
    <location>
        <begin position="397"/>
        <end position="506"/>
    </location>
</feature>
<dbReference type="InterPro" id="IPR011706">
    <property type="entry name" value="Cu-oxidase_C"/>
</dbReference>
<evidence type="ECO:0008006" key="8">
    <source>
        <dbReference type="Google" id="ProtNLM"/>
    </source>
</evidence>
<dbReference type="Proteomes" id="UP001157418">
    <property type="component" value="Unassembled WGS sequence"/>
</dbReference>
<evidence type="ECO:0000259" key="4">
    <source>
        <dbReference type="Pfam" id="PF07731"/>
    </source>
</evidence>
<comment type="caution">
    <text evidence="6">The sequence shown here is derived from an EMBL/GenBank/DDBJ whole genome shotgun (WGS) entry which is preliminary data.</text>
</comment>
<dbReference type="PANTHER" id="PTHR11709">
    <property type="entry name" value="MULTI-COPPER OXIDASE"/>
    <property type="match status" value="1"/>
</dbReference>
<dbReference type="PANTHER" id="PTHR11709:SF245">
    <property type="entry name" value="SKU5 SIMILAR 16"/>
    <property type="match status" value="1"/>
</dbReference>
<dbReference type="AlphaFoldDB" id="A0AAU9NIA4"/>
<keyword evidence="2" id="KW-0325">Glycoprotein</keyword>
<evidence type="ECO:0000256" key="2">
    <source>
        <dbReference type="ARBA" id="ARBA00023180"/>
    </source>
</evidence>